<evidence type="ECO:0000313" key="7">
    <source>
        <dbReference type="EMBL" id="KAF1973106.1"/>
    </source>
</evidence>
<dbReference type="InterPro" id="IPR001841">
    <property type="entry name" value="Znf_RING"/>
</dbReference>
<feature type="compositionally biased region" description="Polar residues" evidence="5">
    <location>
        <begin position="217"/>
        <end position="240"/>
    </location>
</feature>
<dbReference type="PROSITE" id="PS50089">
    <property type="entry name" value="ZF_RING_2"/>
    <property type="match status" value="1"/>
</dbReference>
<feature type="region of interest" description="Disordered" evidence="5">
    <location>
        <begin position="217"/>
        <end position="281"/>
    </location>
</feature>
<keyword evidence="8" id="KW-1185">Reference proteome</keyword>
<dbReference type="GO" id="GO:0043161">
    <property type="term" value="P:proteasome-mediated ubiquitin-dependent protein catabolic process"/>
    <property type="evidence" value="ECO:0007669"/>
    <property type="project" value="TreeGrafter"/>
</dbReference>
<name>A0A6A5VDK2_9PLEO</name>
<keyword evidence="1" id="KW-0479">Metal-binding</keyword>
<evidence type="ECO:0000259" key="6">
    <source>
        <dbReference type="PROSITE" id="PS50089"/>
    </source>
</evidence>
<dbReference type="Proteomes" id="UP000800036">
    <property type="component" value="Unassembled WGS sequence"/>
</dbReference>
<dbReference type="OrthoDB" id="3793892at2759"/>
<evidence type="ECO:0000256" key="3">
    <source>
        <dbReference type="ARBA" id="ARBA00022833"/>
    </source>
</evidence>
<gene>
    <name evidence="7" type="ORF">BU23DRAFT_568638</name>
</gene>
<feature type="region of interest" description="Disordered" evidence="5">
    <location>
        <begin position="173"/>
        <end position="205"/>
    </location>
</feature>
<dbReference type="GO" id="GO:0008270">
    <property type="term" value="F:zinc ion binding"/>
    <property type="evidence" value="ECO:0007669"/>
    <property type="project" value="UniProtKB-KW"/>
</dbReference>
<evidence type="ECO:0000256" key="1">
    <source>
        <dbReference type="ARBA" id="ARBA00022723"/>
    </source>
</evidence>
<dbReference type="InterPro" id="IPR050731">
    <property type="entry name" value="HRD1_E3_ubiq-ligases"/>
</dbReference>
<dbReference type="EMBL" id="ML976683">
    <property type="protein sequence ID" value="KAF1973106.1"/>
    <property type="molecule type" value="Genomic_DNA"/>
</dbReference>
<protein>
    <recommendedName>
        <fullName evidence="6">RING-type domain-containing protein</fullName>
    </recommendedName>
</protein>
<reference evidence="7" key="1">
    <citation type="journal article" date="2020" name="Stud. Mycol.">
        <title>101 Dothideomycetes genomes: a test case for predicting lifestyles and emergence of pathogens.</title>
        <authorList>
            <person name="Haridas S."/>
            <person name="Albert R."/>
            <person name="Binder M."/>
            <person name="Bloem J."/>
            <person name="Labutti K."/>
            <person name="Salamov A."/>
            <person name="Andreopoulos B."/>
            <person name="Baker S."/>
            <person name="Barry K."/>
            <person name="Bills G."/>
            <person name="Bluhm B."/>
            <person name="Cannon C."/>
            <person name="Castanera R."/>
            <person name="Culley D."/>
            <person name="Daum C."/>
            <person name="Ezra D."/>
            <person name="Gonzalez J."/>
            <person name="Henrissat B."/>
            <person name="Kuo A."/>
            <person name="Liang C."/>
            <person name="Lipzen A."/>
            <person name="Lutzoni F."/>
            <person name="Magnuson J."/>
            <person name="Mondo S."/>
            <person name="Nolan M."/>
            <person name="Ohm R."/>
            <person name="Pangilinan J."/>
            <person name="Park H.-J."/>
            <person name="Ramirez L."/>
            <person name="Alfaro M."/>
            <person name="Sun H."/>
            <person name="Tritt A."/>
            <person name="Yoshinaga Y."/>
            <person name="Zwiers L.-H."/>
            <person name="Turgeon B."/>
            <person name="Goodwin S."/>
            <person name="Spatafora J."/>
            <person name="Crous P."/>
            <person name="Grigoriev I."/>
        </authorList>
    </citation>
    <scope>NUCLEOTIDE SEQUENCE</scope>
    <source>
        <strain evidence="7">CBS 107.79</strain>
    </source>
</reference>
<evidence type="ECO:0000256" key="5">
    <source>
        <dbReference type="SAM" id="MobiDB-lite"/>
    </source>
</evidence>
<dbReference type="Pfam" id="PF13639">
    <property type="entry name" value="zf-RING_2"/>
    <property type="match status" value="1"/>
</dbReference>
<sequence length="281" mass="31487">MEETGNNGQESPRVRFEDDGAQLSDDLADALHFLDEQTEQEHRIVPFRPLLNFIKFHTQYINLAATSANYVCPICRDSPAESHEHLIQINLPNCHHVFGEDCLERYIQRSHTCPMCREMWFTKRLSPEVQEGDGGLNIRITVATEEDADSLQTALEDNGSSLVRQLLGGHITELSDSDDDTYTEGSTTEDDLDTQDRPPRNYSPLDANEIFVEVTGLNASSQRSSETGSEVSRVSRQEINASLEISDEDTALGAVDWSGNSRRSASDDEALAPPRQRRRYG</sequence>
<dbReference type="InterPro" id="IPR013083">
    <property type="entry name" value="Znf_RING/FYVE/PHD"/>
</dbReference>
<evidence type="ECO:0000313" key="8">
    <source>
        <dbReference type="Proteomes" id="UP000800036"/>
    </source>
</evidence>
<feature type="domain" description="RING-type" evidence="6">
    <location>
        <begin position="72"/>
        <end position="117"/>
    </location>
</feature>
<proteinExistence type="predicted"/>
<evidence type="ECO:0000256" key="2">
    <source>
        <dbReference type="ARBA" id="ARBA00022771"/>
    </source>
</evidence>
<feature type="compositionally biased region" description="Acidic residues" evidence="5">
    <location>
        <begin position="175"/>
        <end position="193"/>
    </location>
</feature>
<dbReference type="PANTHER" id="PTHR22763">
    <property type="entry name" value="RING ZINC FINGER PROTEIN"/>
    <property type="match status" value="1"/>
</dbReference>
<keyword evidence="3" id="KW-0862">Zinc</keyword>
<dbReference type="PANTHER" id="PTHR22763:SF162">
    <property type="entry name" value="TRANSMEMBRANE E3 UBIQUITIN-PROTEIN LIGASE 1"/>
    <property type="match status" value="1"/>
</dbReference>
<evidence type="ECO:0000256" key="4">
    <source>
        <dbReference type="PROSITE-ProRule" id="PRU00175"/>
    </source>
</evidence>
<dbReference type="GO" id="GO:0012505">
    <property type="term" value="C:endomembrane system"/>
    <property type="evidence" value="ECO:0007669"/>
    <property type="project" value="TreeGrafter"/>
</dbReference>
<dbReference type="GO" id="GO:0061630">
    <property type="term" value="F:ubiquitin protein ligase activity"/>
    <property type="evidence" value="ECO:0007669"/>
    <property type="project" value="TreeGrafter"/>
</dbReference>
<dbReference type="SUPFAM" id="SSF57850">
    <property type="entry name" value="RING/U-box"/>
    <property type="match status" value="1"/>
</dbReference>
<accession>A0A6A5VDK2</accession>
<dbReference type="Gene3D" id="3.30.40.10">
    <property type="entry name" value="Zinc/RING finger domain, C3HC4 (zinc finger)"/>
    <property type="match status" value="1"/>
</dbReference>
<keyword evidence="2 4" id="KW-0863">Zinc-finger</keyword>
<organism evidence="7 8">
    <name type="scientific">Bimuria novae-zelandiae CBS 107.79</name>
    <dbReference type="NCBI Taxonomy" id="1447943"/>
    <lineage>
        <taxon>Eukaryota</taxon>
        <taxon>Fungi</taxon>
        <taxon>Dikarya</taxon>
        <taxon>Ascomycota</taxon>
        <taxon>Pezizomycotina</taxon>
        <taxon>Dothideomycetes</taxon>
        <taxon>Pleosporomycetidae</taxon>
        <taxon>Pleosporales</taxon>
        <taxon>Massarineae</taxon>
        <taxon>Didymosphaeriaceae</taxon>
        <taxon>Bimuria</taxon>
    </lineage>
</organism>
<dbReference type="AlphaFoldDB" id="A0A6A5VDK2"/>